<keyword evidence="3" id="KW-0804">Transcription</keyword>
<dbReference type="Gene3D" id="1.10.10.60">
    <property type="entry name" value="Homeodomain-like"/>
    <property type="match status" value="2"/>
</dbReference>
<evidence type="ECO:0000313" key="5">
    <source>
        <dbReference type="EMBL" id="RZT96375.1"/>
    </source>
</evidence>
<evidence type="ECO:0000313" key="6">
    <source>
        <dbReference type="Proteomes" id="UP000293562"/>
    </source>
</evidence>
<comment type="caution">
    <text evidence="5">The sequence shown here is derived from an EMBL/GenBank/DDBJ whole genome shotgun (WGS) entry which is preliminary data.</text>
</comment>
<evidence type="ECO:0000259" key="4">
    <source>
        <dbReference type="PROSITE" id="PS01124"/>
    </source>
</evidence>
<dbReference type="SMART" id="SM00342">
    <property type="entry name" value="HTH_ARAC"/>
    <property type="match status" value="1"/>
</dbReference>
<dbReference type="SUPFAM" id="SSF46689">
    <property type="entry name" value="Homeodomain-like"/>
    <property type="match status" value="2"/>
</dbReference>
<keyword evidence="6" id="KW-1185">Reference proteome</keyword>
<dbReference type="PANTHER" id="PTHR43280">
    <property type="entry name" value="ARAC-FAMILY TRANSCRIPTIONAL REGULATOR"/>
    <property type="match status" value="1"/>
</dbReference>
<proteinExistence type="predicted"/>
<reference evidence="5 6" key="1">
    <citation type="submission" date="2019-02" db="EMBL/GenBank/DDBJ databases">
        <title>Genomic Encyclopedia of Type Strains, Phase IV (KMG-IV): sequencing the most valuable type-strain genomes for metagenomic binning, comparative biology and taxonomic classification.</title>
        <authorList>
            <person name="Goeker M."/>
        </authorList>
    </citation>
    <scope>NUCLEOTIDE SEQUENCE [LARGE SCALE GENOMIC DNA]</scope>
    <source>
        <strain evidence="5 6">DSM 28825</strain>
    </source>
</reference>
<keyword evidence="2 5" id="KW-0238">DNA-binding</keyword>
<sequence length="280" mass="32500">MKAVTIPKDIIPIKNGLPEINLVDYRNYNDDIKNRVFFKQNVISFLIEGHKEIFHEKEPVSISEDKFVIVNASNCLMTEKRSNLTKSYNSILLTYSNESLVAFKTKYKNLISNTHETTGILVLKHDLYTLNFRASLKTLLSKNKTTPQELLQLKFEEILIYLLKTYPNELNSVLSITYSNYELNFKNIIQNNITSGLSIEEFAFLCNQSPSTFKRHFQKYYGTTPKKWLLAERLKIAKSLLENGKKPSEIFFKVGYKTLSNFIKAYKTYYGITPKQQANI</sequence>
<dbReference type="PANTHER" id="PTHR43280:SF2">
    <property type="entry name" value="HTH-TYPE TRANSCRIPTIONAL REGULATOR EXSA"/>
    <property type="match status" value="1"/>
</dbReference>
<dbReference type="InterPro" id="IPR054015">
    <property type="entry name" value="ExsA-like_N"/>
</dbReference>
<dbReference type="PROSITE" id="PS01124">
    <property type="entry name" value="HTH_ARAC_FAMILY_2"/>
    <property type="match status" value="1"/>
</dbReference>
<evidence type="ECO:0000256" key="1">
    <source>
        <dbReference type="ARBA" id="ARBA00023015"/>
    </source>
</evidence>
<dbReference type="Pfam" id="PF12833">
    <property type="entry name" value="HTH_18"/>
    <property type="match status" value="1"/>
</dbReference>
<dbReference type="GO" id="GO:0043565">
    <property type="term" value="F:sequence-specific DNA binding"/>
    <property type="evidence" value="ECO:0007669"/>
    <property type="project" value="InterPro"/>
</dbReference>
<dbReference type="InterPro" id="IPR018060">
    <property type="entry name" value="HTH_AraC"/>
</dbReference>
<evidence type="ECO:0000256" key="3">
    <source>
        <dbReference type="ARBA" id="ARBA00023163"/>
    </source>
</evidence>
<dbReference type="AlphaFoldDB" id="A0A4V2FT15"/>
<dbReference type="GO" id="GO:0003700">
    <property type="term" value="F:DNA-binding transcription factor activity"/>
    <property type="evidence" value="ECO:0007669"/>
    <property type="project" value="InterPro"/>
</dbReference>
<gene>
    <name evidence="5" type="ORF">EV201_1013</name>
</gene>
<accession>A0A4V2FT15</accession>
<dbReference type="InterPro" id="IPR009057">
    <property type="entry name" value="Homeodomain-like_sf"/>
</dbReference>
<feature type="domain" description="HTH araC/xylS-type" evidence="4">
    <location>
        <begin position="183"/>
        <end position="280"/>
    </location>
</feature>
<evidence type="ECO:0000256" key="2">
    <source>
        <dbReference type="ARBA" id="ARBA00023125"/>
    </source>
</evidence>
<name>A0A4V2FT15_9BACT</name>
<dbReference type="Pfam" id="PF22200">
    <property type="entry name" value="ExsA_N"/>
    <property type="match status" value="1"/>
</dbReference>
<protein>
    <submittedName>
        <fullName evidence="5">AraC-like DNA-binding protein</fullName>
    </submittedName>
</protein>
<organism evidence="5 6">
    <name type="scientific">Ancylomarina subtilis</name>
    <dbReference type="NCBI Taxonomy" id="1639035"/>
    <lineage>
        <taxon>Bacteria</taxon>
        <taxon>Pseudomonadati</taxon>
        <taxon>Bacteroidota</taxon>
        <taxon>Bacteroidia</taxon>
        <taxon>Marinilabiliales</taxon>
        <taxon>Marinifilaceae</taxon>
        <taxon>Ancylomarina</taxon>
    </lineage>
</organism>
<dbReference type="OrthoDB" id="4480133at2"/>
<dbReference type="RefSeq" id="WP_130306255.1">
    <property type="nucleotide sequence ID" value="NZ_SHKN01000001.1"/>
</dbReference>
<dbReference type="EMBL" id="SHKN01000001">
    <property type="protein sequence ID" value="RZT96375.1"/>
    <property type="molecule type" value="Genomic_DNA"/>
</dbReference>
<keyword evidence="1" id="KW-0805">Transcription regulation</keyword>
<dbReference type="Proteomes" id="UP000293562">
    <property type="component" value="Unassembled WGS sequence"/>
</dbReference>